<dbReference type="InterPro" id="IPR011009">
    <property type="entry name" value="Kinase-like_dom_sf"/>
</dbReference>
<dbReference type="PROSITE" id="PS00108">
    <property type="entry name" value="PROTEIN_KINASE_ST"/>
    <property type="match status" value="1"/>
</dbReference>
<dbReference type="GO" id="GO:0005886">
    <property type="term" value="C:plasma membrane"/>
    <property type="evidence" value="ECO:0007669"/>
    <property type="project" value="UniProtKB-SubCell"/>
</dbReference>
<feature type="domain" description="Protein kinase" evidence="6">
    <location>
        <begin position="1"/>
        <end position="147"/>
    </location>
</feature>
<dbReference type="SUPFAM" id="SSF56112">
    <property type="entry name" value="Protein kinase-like (PK-like)"/>
    <property type="match status" value="1"/>
</dbReference>
<dbReference type="PANTHER" id="PTHR47985:SF4">
    <property type="entry name" value="SERINE_THREONINE-PROTEIN KINASE PBL27"/>
    <property type="match status" value="1"/>
</dbReference>
<keyword evidence="3" id="KW-0808">Transferase</keyword>
<protein>
    <recommendedName>
        <fullName evidence="6">Protein kinase domain-containing protein</fullName>
    </recommendedName>
</protein>
<dbReference type="PROSITE" id="PS50011">
    <property type="entry name" value="PROTEIN_KINASE_DOM"/>
    <property type="match status" value="1"/>
</dbReference>
<name>A0AAD4XNR4_9MAGN</name>
<keyword evidence="3" id="KW-0418">Kinase</keyword>
<dbReference type="EMBL" id="JAJJMB010007708">
    <property type="protein sequence ID" value="KAI3928521.1"/>
    <property type="molecule type" value="Genomic_DNA"/>
</dbReference>
<sequence>MKIAEGVAKALKYLHDQKDPPIIYGDLKPSNILLDEKFNPKLSNFSTAKPGPAWNCRGASGKVMGTLGYCPPEHAMTGMLTRECDIYRFGVVLLELITGRKAIQKNLASRLRSVVVWVTFLTFCPLFIYFIFNFFKSGTHVCSSGFL</sequence>
<evidence type="ECO:0000256" key="4">
    <source>
        <dbReference type="ARBA" id="ARBA00023136"/>
    </source>
</evidence>
<evidence type="ECO:0000256" key="5">
    <source>
        <dbReference type="SAM" id="Phobius"/>
    </source>
</evidence>
<comment type="subcellular location">
    <subcellularLocation>
        <location evidence="1">Cell membrane</location>
    </subcellularLocation>
</comment>
<dbReference type="InterPro" id="IPR000719">
    <property type="entry name" value="Prot_kinase_dom"/>
</dbReference>
<comment type="caution">
    <text evidence="7">The sequence shown here is derived from an EMBL/GenBank/DDBJ whole genome shotgun (WGS) entry which is preliminary data.</text>
</comment>
<dbReference type="Pfam" id="PF00069">
    <property type="entry name" value="Pkinase"/>
    <property type="match status" value="1"/>
</dbReference>
<evidence type="ECO:0000313" key="7">
    <source>
        <dbReference type="EMBL" id="KAI3928521.1"/>
    </source>
</evidence>
<dbReference type="GO" id="GO:0005524">
    <property type="term" value="F:ATP binding"/>
    <property type="evidence" value="ECO:0007669"/>
    <property type="project" value="InterPro"/>
</dbReference>
<evidence type="ECO:0000256" key="3">
    <source>
        <dbReference type="ARBA" id="ARBA00022527"/>
    </source>
</evidence>
<keyword evidence="5" id="KW-0812">Transmembrane</keyword>
<evidence type="ECO:0000256" key="2">
    <source>
        <dbReference type="ARBA" id="ARBA00022475"/>
    </source>
</evidence>
<keyword evidence="5" id="KW-1133">Transmembrane helix</keyword>
<dbReference type="AlphaFoldDB" id="A0AAD4XNR4"/>
<evidence type="ECO:0000259" key="6">
    <source>
        <dbReference type="PROSITE" id="PS50011"/>
    </source>
</evidence>
<keyword evidence="8" id="KW-1185">Reference proteome</keyword>
<dbReference type="GO" id="GO:0004674">
    <property type="term" value="F:protein serine/threonine kinase activity"/>
    <property type="evidence" value="ECO:0007669"/>
    <property type="project" value="UniProtKB-KW"/>
</dbReference>
<evidence type="ECO:0000313" key="8">
    <source>
        <dbReference type="Proteomes" id="UP001202328"/>
    </source>
</evidence>
<organism evidence="7 8">
    <name type="scientific">Papaver atlanticum</name>
    <dbReference type="NCBI Taxonomy" id="357466"/>
    <lineage>
        <taxon>Eukaryota</taxon>
        <taxon>Viridiplantae</taxon>
        <taxon>Streptophyta</taxon>
        <taxon>Embryophyta</taxon>
        <taxon>Tracheophyta</taxon>
        <taxon>Spermatophyta</taxon>
        <taxon>Magnoliopsida</taxon>
        <taxon>Ranunculales</taxon>
        <taxon>Papaveraceae</taxon>
        <taxon>Papaveroideae</taxon>
        <taxon>Papaver</taxon>
    </lineage>
</organism>
<keyword evidence="2" id="KW-1003">Cell membrane</keyword>
<keyword evidence="4 5" id="KW-0472">Membrane</keyword>
<gene>
    <name evidence="7" type="ORF">MKW98_024122</name>
</gene>
<dbReference type="Proteomes" id="UP001202328">
    <property type="component" value="Unassembled WGS sequence"/>
</dbReference>
<proteinExistence type="predicted"/>
<dbReference type="PANTHER" id="PTHR47985">
    <property type="entry name" value="OS07G0668900 PROTEIN"/>
    <property type="match status" value="1"/>
</dbReference>
<accession>A0AAD4XNR4</accession>
<feature type="transmembrane region" description="Helical" evidence="5">
    <location>
        <begin position="114"/>
        <end position="135"/>
    </location>
</feature>
<dbReference type="InterPro" id="IPR008271">
    <property type="entry name" value="Ser/Thr_kinase_AS"/>
</dbReference>
<keyword evidence="3" id="KW-0723">Serine/threonine-protein kinase</keyword>
<dbReference type="Gene3D" id="1.10.510.10">
    <property type="entry name" value="Transferase(Phosphotransferase) domain 1"/>
    <property type="match status" value="1"/>
</dbReference>
<evidence type="ECO:0000256" key="1">
    <source>
        <dbReference type="ARBA" id="ARBA00004236"/>
    </source>
</evidence>
<reference evidence="7" key="1">
    <citation type="submission" date="2022-04" db="EMBL/GenBank/DDBJ databases">
        <title>A functionally conserved STORR gene fusion in Papaver species that diverged 16.8 million years ago.</title>
        <authorList>
            <person name="Catania T."/>
        </authorList>
    </citation>
    <scope>NUCLEOTIDE SEQUENCE</scope>
    <source>
        <strain evidence="7">S-188037</strain>
    </source>
</reference>